<proteinExistence type="predicted"/>
<dbReference type="Pfam" id="PF03551">
    <property type="entry name" value="PadR"/>
    <property type="match status" value="1"/>
</dbReference>
<dbReference type="InterPro" id="IPR005149">
    <property type="entry name" value="Tscrpt_reg_PadR_N"/>
</dbReference>
<dbReference type="EMBL" id="QZEY01000001">
    <property type="protein sequence ID" value="RJL35659.1"/>
    <property type="molecule type" value="Genomic_DNA"/>
</dbReference>
<name>A0A3A4B9U2_9ACTN</name>
<reference evidence="2 3" key="1">
    <citation type="submission" date="2018-09" db="EMBL/GenBank/DDBJ databases">
        <title>YIM 75507 draft genome.</title>
        <authorList>
            <person name="Tang S."/>
            <person name="Feng Y."/>
        </authorList>
    </citation>
    <scope>NUCLEOTIDE SEQUENCE [LARGE SCALE GENOMIC DNA]</scope>
    <source>
        <strain evidence="2 3">YIM 75507</strain>
    </source>
</reference>
<feature type="domain" description="Transcription regulator PadR N-terminal" evidence="1">
    <location>
        <begin position="12"/>
        <end position="84"/>
    </location>
</feature>
<dbReference type="SUPFAM" id="SSF46785">
    <property type="entry name" value="Winged helix' DNA-binding domain"/>
    <property type="match status" value="1"/>
</dbReference>
<dbReference type="Proteomes" id="UP000265768">
    <property type="component" value="Unassembled WGS sequence"/>
</dbReference>
<dbReference type="AlphaFoldDB" id="A0A3A4B9U2"/>
<evidence type="ECO:0000313" key="3">
    <source>
        <dbReference type="Proteomes" id="UP000265768"/>
    </source>
</evidence>
<dbReference type="InterPro" id="IPR036388">
    <property type="entry name" value="WH-like_DNA-bd_sf"/>
</dbReference>
<evidence type="ECO:0000313" key="2">
    <source>
        <dbReference type="EMBL" id="RJL35659.1"/>
    </source>
</evidence>
<keyword evidence="3" id="KW-1185">Reference proteome</keyword>
<gene>
    <name evidence="2" type="ORF">D5H75_02405</name>
</gene>
<dbReference type="OrthoDB" id="8443918at2"/>
<organism evidence="2 3">
    <name type="scientific">Bailinhaonella thermotolerans</name>
    <dbReference type="NCBI Taxonomy" id="1070861"/>
    <lineage>
        <taxon>Bacteria</taxon>
        <taxon>Bacillati</taxon>
        <taxon>Actinomycetota</taxon>
        <taxon>Actinomycetes</taxon>
        <taxon>Streptosporangiales</taxon>
        <taxon>Streptosporangiaceae</taxon>
        <taxon>Bailinhaonella</taxon>
    </lineage>
</organism>
<dbReference type="PANTHER" id="PTHR43252">
    <property type="entry name" value="TRANSCRIPTIONAL REGULATOR YQJI"/>
    <property type="match status" value="1"/>
</dbReference>
<sequence>MARPLTPLALIVLRLLADEPLHPYEMQQRIRERSYDQAVKVTHGALYHTVDRLVDDGRVEPVETGREGRRPERTVYAITDRGRDDAVARLRELLHHPVEEYPRLGTALAVVSMLEPEDVATRLEMREVQLESLIAAFSTALDGLRKQGLHRVALADTEYMLALRRAELDWVRAYAADIRAGHLTWNLLDTHEEGARS</sequence>
<dbReference type="Gene3D" id="1.10.10.10">
    <property type="entry name" value="Winged helix-like DNA-binding domain superfamily/Winged helix DNA-binding domain"/>
    <property type="match status" value="1"/>
</dbReference>
<accession>A0A3A4B9U2</accession>
<dbReference type="RefSeq" id="WP_119924633.1">
    <property type="nucleotide sequence ID" value="NZ_QZEY01000001.1"/>
</dbReference>
<evidence type="ECO:0000259" key="1">
    <source>
        <dbReference type="Pfam" id="PF03551"/>
    </source>
</evidence>
<dbReference type="InterPro" id="IPR036390">
    <property type="entry name" value="WH_DNA-bd_sf"/>
</dbReference>
<dbReference type="PANTHER" id="PTHR43252:SF2">
    <property type="entry name" value="TRANSCRIPTION REGULATOR, PADR-LIKE FAMILY"/>
    <property type="match status" value="1"/>
</dbReference>
<protein>
    <submittedName>
        <fullName evidence="2">PadR family transcriptional regulator</fullName>
    </submittedName>
</protein>
<comment type="caution">
    <text evidence="2">The sequence shown here is derived from an EMBL/GenBank/DDBJ whole genome shotgun (WGS) entry which is preliminary data.</text>
</comment>